<dbReference type="EMBL" id="CM023471">
    <property type="protein sequence ID" value="KAH7967406.1"/>
    <property type="molecule type" value="Genomic_DNA"/>
</dbReference>
<protein>
    <submittedName>
        <fullName evidence="1">Uncharacterized protein</fullName>
    </submittedName>
</protein>
<name>A0ACB8DH99_DERSI</name>
<evidence type="ECO:0000313" key="2">
    <source>
        <dbReference type="Proteomes" id="UP000821865"/>
    </source>
</evidence>
<organism evidence="1 2">
    <name type="scientific">Dermacentor silvarum</name>
    <name type="common">Tick</name>
    <dbReference type="NCBI Taxonomy" id="543639"/>
    <lineage>
        <taxon>Eukaryota</taxon>
        <taxon>Metazoa</taxon>
        <taxon>Ecdysozoa</taxon>
        <taxon>Arthropoda</taxon>
        <taxon>Chelicerata</taxon>
        <taxon>Arachnida</taxon>
        <taxon>Acari</taxon>
        <taxon>Parasitiformes</taxon>
        <taxon>Ixodida</taxon>
        <taxon>Ixodoidea</taxon>
        <taxon>Ixodidae</taxon>
        <taxon>Rhipicephalinae</taxon>
        <taxon>Dermacentor</taxon>
    </lineage>
</organism>
<proteinExistence type="predicted"/>
<reference evidence="1" key="1">
    <citation type="submission" date="2020-05" db="EMBL/GenBank/DDBJ databases">
        <title>Large-scale comparative analyses of tick genomes elucidate their genetic diversity and vector capacities.</title>
        <authorList>
            <person name="Jia N."/>
            <person name="Wang J."/>
            <person name="Shi W."/>
            <person name="Du L."/>
            <person name="Sun Y."/>
            <person name="Zhan W."/>
            <person name="Jiang J."/>
            <person name="Wang Q."/>
            <person name="Zhang B."/>
            <person name="Ji P."/>
            <person name="Sakyi L.B."/>
            <person name="Cui X."/>
            <person name="Yuan T."/>
            <person name="Jiang B."/>
            <person name="Yang W."/>
            <person name="Lam T.T.-Y."/>
            <person name="Chang Q."/>
            <person name="Ding S."/>
            <person name="Wang X."/>
            <person name="Zhu J."/>
            <person name="Ruan X."/>
            <person name="Zhao L."/>
            <person name="Wei J."/>
            <person name="Que T."/>
            <person name="Du C."/>
            <person name="Cheng J."/>
            <person name="Dai P."/>
            <person name="Han X."/>
            <person name="Huang E."/>
            <person name="Gao Y."/>
            <person name="Liu J."/>
            <person name="Shao H."/>
            <person name="Ye R."/>
            <person name="Li L."/>
            <person name="Wei W."/>
            <person name="Wang X."/>
            <person name="Wang C."/>
            <person name="Yang T."/>
            <person name="Huo Q."/>
            <person name="Li W."/>
            <person name="Guo W."/>
            <person name="Chen H."/>
            <person name="Zhou L."/>
            <person name="Ni X."/>
            <person name="Tian J."/>
            <person name="Zhou Y."/>
            <person name="Sheng Y."/>
            <person name="Liu T."/>
            <person name="Pan Y."/>
            <person name="Xia L."/>
            <person name="Li J."/>
            <person name="Zhao F."/>
            <person name="Cao W."/>
        </authorList>
    </citation>
    <scope>NUCLEOTIDE SEQUENCE</scope>
    <source>
        <strain evidence="1">Dsil-2018</strain>
    </source>
</reference>
<comment type="caution">
    <text evidence="1">The sequence shown here is derived from an EMBL/GenBank/DDBJ whole genome shotgun (WGS) entry which is preliminary data.</text>
</comment>
<evidence type="ECO:0000313" key="1">
    <source>
        <dbReference type="EMBL" id="KAH7967406.1"/>
    </source>
</evidence>
<accession>A0ACB8DH99</accession>
<dbReference type="Proteomes" id="UP000821865">
    <property type="component" value="Chromosome 2"/>
</dbReference>
<gene>
    <name evidence="1" type="ORF">HPB49_024534</name>
</gene>
<keyword evidence="2" id="KW-1185">Reference proteome</keyword>
<sequence>MATLPDNVIIMEVYNDADLSDPVPAYNGEQSPPPVLLKPSAAGTKEFVTVVSVEDSVGGSVVSPGQSDRDNYVTLLEVDETPNATEEVLVYRLPGERLGMALKFVGGTAAADNVSRGAVEDIAHQGRRRDPRDRRYPVTSMTRLDCVTLLRDSPVCIKLLLRHQGETSVGRARKNPPPPIPPRKSSIGGCNGSDLAASASTTSVRQHVELFEKHASGIERSPSLRRPSIPPPLPPRRPKCSYSDSEEQSQTPAFPGMSLSMRLPGWEELMRKRSGSGDKGDRPVQPDFYVDLLAEEDKKLLECESDDTGSSVSTVIEKFSRASTANSSFSEHTRQQSLDRPSHTFDLEKVLSPFEQLERELDGHEETCVDDDEQDLDFVDDPGILNDGKDALCDVLGLPSPIAPPESFQDMSSPQQRLNEDICSDTEYHLTSEEDQESRPDTLSPLQEQEEGSDQEIGMEVDRRLADAKESHVAAAMALDKLLQLDFGSSEPSPRRDERERSHVERECAPEEEEMHLADANEQNSYDDDSDDIAFELRRHAEPLQPVQELLSYSKVVKTTEHCSSSTVVIRNGLLDSRGSQSFFEALEEVDTCFASPANKEILSERTITISSQRRDELVGCPASSTDIELEPEYKDPLHTYQSSACVTLTPGGSGSGGYAEPEGTVNVASRFDGGADEPSGSDDSIPDDMLDSCGGYRDETDDAVARATEDVVMEGRLLDSPDTDVCLPGFDVAAGMYGALPPPPEEERAAVEGCCSGSQHPSEAADAAALLEGAGSDMDTIPEEETGSELLTESSQLDSDRSEPEDSSESPLPRDTPDEGSGLPRGGGQRRRKQVLDMQSRGPRSSRSRCPRGEARARASPDADSD</sequence>